<reference evidence="6" key="2">
    <citation type="submission" date="2023-05" db="EMBL/GenBank/DDBJ databases">
        <authorList>
            <consortium name="Lawrence Berkeley National Laboratory"/>
            <person name="Steindorff A."/>
            <person name="Hensen N."/>
            <person name="Bonometti L."/>
            <person name="Westerberg I."/>
            <person name="Brannstrom I.O."/>
            <person name="Guillou S."/>
            <person name="Cros-Aarteil S."/>
            <person name="Calhoun S."/>
            <person name="Haridas S."/>
            <person name="Kuo A."/>
            <person name="Mondo S."/>
            <person name="Pangilinan J."/>
            <person name="Riley R."/>
            <person name="Labutti K."/>
            <person name="Andreopoulos B."/>
            <person name="Lipzen A."/>
            <person name="Chen C."/>
            <person name="Yanf M."/>
            <person name="Daum C."/>
            <person name="Ng V."/>
            <person name="Clum A."/>
            <person name="Ohm R."/>
            <person name="Martin F."/>
            <person name="Silar P."/>
            <person name="Natvig D."/>
            <person name="Lalanne C."/>
            <person name="Gautier V."/>
            <person name="Ament-Velasquez S.L."/>
            <person name="Kruys A."/>
            <person name="Hutchinson M.I."/>
            <person name="Powell A.J."/>
            <person name="Barry K."/>
            <person name="Miller A.N."/>
            <person name="Grigoriev I.V."/>
            <person name="Debuchy R."/>
            <person name="Gladieux P."/>
            <person name="Thoren M.H."/>
            <person name="Johannesson H."/>
        </authorList>
    </citation>
    <scope>NUCLEOTIDE SEQUENCE</scope>
    <source>
        <strain evidence="6">CBS 990.96</strain>
    </source>
</reference>
<dbReference type="InterPro" id="IPR002401">
    <property type="entry name" value="Cyt_P450_E_grp-I"/>
</dbReference>
<keyword evidence="3 4" id="KW-0408">Iron</keyword>
<dbReference type="SUPFAM" id="SSF48264">
    <property type="entry name" value="Cytochrome P450"/>
    <property type="match status" value="1"/>
</dbReference>
<keyword evidence="1 4" id="KW-0349">Heme</keyword>
<keyword evidence="5" id="KW-0472">Membrane</keyword>
<evidence type="ECO:0000313" key="7">
    <source>
        <dbReference type="Proteomes" id="UP001301958"/>
    </source>
</evidence>
<dbReference type="PANTHER" id="PTHR24305">
    <property type="entry name" value="CYTOCHROME P450"/>
    <property type="match status" value="1"/>
</dbReference>
<keyword evidence="5" id="KW-1133">Transmembrane helix</keyword>
<dbReference type="InterPro" id="IPR036396">
    <property type="entry name" value="Cyt_P450_sf"/>
</dbReference>
<dbReference type="PRINTS" id="PR00463">
    <property type="entry name" value="EP450I"/>
</dbReference>
<dbReference type="GO" id="GO:0005506">
    <property type="term" value="F:iron ion binding"/>
    <property type="evidence" value="ECO:0007669"/>
    <property type="project" value="InterPro"/>
</dbReference>
<comment type="cofactor">
    <cofactor evidence="4">
        <name>heme</name>
        <dbReference type="ChEBI" id="CHEBI:30413"/>
    </cofactor>
</comment>
<accession>A0AAN7GUP7</accession>
<organism evidence="6 7">
    <name type="scientific">Podospora fimiseda</name>
    <dbReference type="NCBI Taxonomy" id="252190"/>
    <lineage>
        <taxon>Eukaryota</taxon>
        <taxon>Fungi</taxon>
        <taxon>Dikarya</taxon>
        <taxon>Ascomycota</taxon>
        <taxon>Pezizomycotina</taxon>
        <taxon>Sordariomycetes</taxon>
        <taxon>Sordariomycetidae</taxon>
        <taxon>Sordariales</taxon>
        <taxon>Podosporaceae</taxon>
        <taxon>Podospora</taxon>
    </lineage>
</organism>
<dbReference type="InterPro" id="IPR050121">
    <property type="entry name" value="Cytochrome_P450_monoxygenase"/>
</dbReference>
<dbReference type="Pfam" id="PF00067">
    <property type="entry name" value="p450"/>
    <property type="match status" value="1"/>
</dbReference>
<feature type="transmembrane region" description="Helical" evidence="5">
    <location>
        <begin position="40"/>
        <end position="62"/>
    </location>
</feature>
<evidence type="ECO:0000256" key="5">
    <source>
        <dbReference type="SAM" id="Phobius"/>
    </source>
</evidence>
<reference evidence="6" key="1">
    <citation type="journal article" date="2023" name="Mol. Phylogenet. Evol.">
        <title>Genome-scale phylogeny and comparative genomics of the fungal order Sordariales.</title>
        <authorList>
            <person name="Hensen N."/>
            <person name="Bonometti L."/>
            <person name="Westerberg I."/>
            <person name="Brannstrom I.O."/>
            <person name="Guillou S."/>
            <person name="Cros-Aarteil S."/>
            <person name="Calhoun S."/>
            <person name="Haridas S."/>
            <person name="Kuo A."/>
            <person name="Mondo S."/>
            <person name="Pangilinan J."/>
            <person name="Riley R."/>
            <person name="LaButti K."/>
            <person name="Andreopoulos B."/>
            <person name="Lipzen A."/>
            <person name="Chen C."/>
            <person name="Yan M."/>
            <person name="Daum C."/>
            <person name="Ng V."/>
            <person name="Clum A."/>
            <person name="Steindorff A."/>
            <person name="Ohm R.A."/>
            <person name="Martin F."/>
            <person name="Silar P."/>
            <person name="Natvig D.O."/>
            <person name="Lalanne C."/>
            <person name="Gautier V."/>
            <person name="Ament-Velasquez S.L."/>
            <person name="Kruys A."/>
            <person name="Hutchinson M.I."/>
            <person name="Powell A.J."/>
            <person name="Barry K."/>
            <person name="Miller A.N."/>
            <person name="Grigoriev I.V."/>
            <person name="Debuchy R."/>
            <person name="Gladieux P."/>
            <person name="Hiltunen Thoren M."/>
            <person name="Johannesson H."/>
        </authorList>
    </citation>
    <scope>NUCLEOTIDE SEQUENCE</scope>
    <source>
        <strain evidence="6">CBS 990.96</strain>
    </source>
</reference>
<evidence type="ECO:0000256" key="3">
    <source>
        <dbReference type="ARBA" id="ARBA00023004"/>
    </source>
</evidence>
<evidence type="ECO:0000256" key="4">
    <source>
        <dbReference type="PIRSR" id="PIRSR602401-1"/>
    </source>
</evidence>
<keyword evidence="2 4" id="KW-0479">Metal-binding</keyword>
<dbReference type="PANTHER" id="PTHR24305:SF231">
    <property type="entry name" value="P450, PUTATIVE (EUROFUNG)-RELATED"/>
    <property type="match status" value="1"/>
</dbReference>
<protein>
    <submittedName>
        <fullName evidence="6">Cytochrome P450</fullName>
    </submittedName>
</protein>
<feature type="binding site" description="axial binding residue" evidence="4">
    <location>
        <position position="482"/>
    </location>
    <ligand>
        <name>heme</name>
        <dbReference type="ChEBI" id="CHEBI:30413"/>
    </ligand>
    <ligandPart>
        <name>Fe</name>
        <dbReference type="ChEBI" id="CHEBI:18248"/>
    </ligandPart>
</feature>
<gene>
    <name evidence="6" type="ORF">QBC38DRAFT_391243</name>
</gene>
<dbReference type="EMBL" id="MU865332">
    <property type="protein sequence ID" value="KAK4227386.1"/>
    <property type="molecule type" value="Genomic_DNA"/>
</dbReference>
<proteinExistence type="predicted"/>
<evidence type="ECO:0000256" key="2">
    <source>
        <dbReference type="ARBA" id="ARBA00022723"/>
    </source>
</evidence>
<dbReference type="InterPro" id="IPR001128">
    <property type="entry name" value="Cyt_P450"/>
</dbReference>
<keyword evidence="7" id="KW-1185">Reference proteome</keyword>
<dbReference type="AlphaFoldDB" id="A0AAN7GUP7"/>
<dbReference type="Proteomes" id="UP001301958">
    <property type="component" value="Unassembled WGS sequence"/>
</dbReference>
<comment type="caution">
    <text evidence="6">The sequence shown here is derived from an EMBL/GenBank/DDBJ whole genome shotgun (WGS) entry which is preliminary data.</text>
</comment>
<evidence type="ECO:0000313" key="6">
    <source>
        <dbReference type="EMBL" id="KAK4227386.1"/>
    </source>
</evidence>
<dbReference type="Gene3D" id="1.10.630.10">
    <property type="entry name" value="Cytochrome P450"/>
    <property type="match status" value="1"/>
</dbReference>
<name>A0AAN7GUP7_9PEZI</name>
<sequence>MAWFNNTTNDTVAYLQRKLASLRGDSANSIETLQLPTAKILFTAVAAFFIHRVAIVIYRLYFHPLSSFPGPKLAAATSLYQLYYEVFAPETTPWPEYQRSVLHSKYGPTVRVRPDALHIADPEAYRKIHRSGAKFTKAKYFYKSFSTEYSLFGTMDLEFHRKRRNIISPLFAKNEIVANHEVVAKEKAALMNGRISDMVKSEGGKARVHMKPVIAACVLDISTDVIFKGSYDTLKAQDIMESHIVSTSMDVIAEAAIMNRHIGWIVPIMLSIPDRLMDWIFPPGRGQRVMRASVRENVNKIIKDKETGKFDATKNRSITAQMLEYLDPDTVVEEGFTMLGAAIHTTAWSILRHIYHLAANPLVQQKVYQELKEAYPDKNSSMSNNKLETLPYFVAVMKEGNRLAHAIPGSIPREPPTDEETELCGRYIPHGTILESDNYHIHMHETLFPNPEAFDPERWLQGEKSAKLDKYLIPFNMGNMMCVGYTLAQLNMNMIIAALVREFEIGLTPEMEKEGFLFAIPWIAVKRGAKSEFICRERVE</sequence>
<dbReference type="GO" id="GO:0004497">
    <property type="term" value="F:monooxygenase activity"/>
    <property type="evidence" value="ECO:0007669"/>
    <property type="project" value="InterPro"/>
</dbReference>
<dbReference type="GO" id="GO:0020037">
    <property type="term" value="F:heme binding"/>
    <property type="evidence" value="ECO:0007669"/>
    <property type="project" value="InterPro"/>
</dbReference>
<dbReference type="CDD" id="cd11062">
    <property type="entry name" value="CYP58-like"/>
    <property type="match status" value="1"/>
</dbReference>
<keyword evidence="5" id="KW-0812">Transmembrane</keyword>
<dbReference type="GO" id="GO:0016705">
    <property type="term" value="F:oxidoreductase activity, acting on paired donors, with incorporation or reduction of molecular oxygen"/>
    <property type="evidence" value="ECO:0007669"/>
    <property type="project" value="InterPro"/>
</dbReference>
<evidence type="ECO:0000256" key="1">
    <source>
        <dbReference type="ARBA" id="ARBA00022617"/>
    </source>
</evidence>